<proteinExistence type="predicted"/>
<reference evidence="2 3" key="1">
    <citation type="journal article" date="2014" name="Genome Biol. Evol.">
        <title>The genome of the myxosporean Thelohanellus kitauei shows adaptations to nutrient acquisition within its fish host.</title>
        <authorList>
            <person name="Yang Y."/>
            <person name="Xiong J."/>
            <person name="Zhou Z."/>
            <person name="Huo F."/>
            <person name="Miao W."/>
            <person name="Ran C."/>
            <person name="Liu Y."/>
            <person name="Zhang J."/>
            <person name="Feng J."/>
            <person name="Wang M."/>
            <person name="Wang M."/>
            <person name="Wang L."/>
            <person name="Yao B."/>
        </authorList>
    </citation>
    <scope>NUCLEOTIDE SEQUENCE [LARGE SCALE GENOMIC DNA]</scope>
    <source>
        <strain evidence="2">Wuqing</strain>
    </source>
</reference>
<accession>A0A0C2MQF3</accession>
<keyword evidence="3" id="KW-1185">Reference proteome</keyword>
<comment type="caution">
    <text evidence="2">The sequence shown here is derived from an EMBL/GenBank/DDBJ whole genome shotgun (WGS) entry which is preliminary data.</text>
</comment>
<keyword evidence="1" id="KW-0472">Membrane</keyword>
<evidence type="ECO:0000256" key="1">
    <source>
        <dbReference type="SAM" id="Phobius"/>
    </source>
</evidence>
<dbReference type="Proteomes" id="UP000031668">
    <property type="component" value="Unassembled WGS sequence"/>
</dbReference>
<evidence type="ECO:0000313" key="2">
    <source>
        <dbReference type="EMBL" id="KII63886.1"/>
    </source>
</evidence>
<dbReference type="EMBL" id="JWZT01004536">
    <property type="protein sequence ID" value="KII63886.1"/>
    <property type="molecule type" value="Genomic_DNA"/>
</dbReference>
<gene>
    <name evidence="2" type="ORF">RF11_05103</name>
</gene>
<evidence type="ECO:0000313" key="3">
    <source>
        <dbReference type="Proteomes" id="UP000031668"/>
    </source>
</evidence>
<dbReference type="AlphaFoldDB" id="A0A0C2MQF3"/>
<organism evidence="2 3">
    <name type="scientific">Thelohanellus kitauei</name>
    <name type="common">Myxosporean</name>
    <dbReference type="NCBI Taxonomy" id="669202"/>
    <lineage>
        <taxon>Eukaryota</taxon>
        <taxon>Metazoa</taxon>
        <taxon>Cnidaria</taxon>
        <taxon>Myxozoa</taxon>
        <taxon>Myxosporea</taxon>
        <taxon>Bivalvulida</taxon>
        <taxon>Platysporina</taxon>
        <taxon>Myxobolidae</taxon>
        <taxon>Thelohanellus</taxon>
    </lineage>
</organism>
<keyword evidence="1" id="KW-0812">Transmembrane</keyword>
<feature type="transmembrane region" description="Helical" evidence="1">
    <location>
        <begin position="161"/>
        <end position="181"/>
    </location>
</feature>
<sequence length="210" mass="24824">MRSDNNFFDVEKFIAYVKNQGITKENYTNMVISATCYRDNELNDFYHVGEKLAEIRDELIKYLIDRHQETNGTQESLIQDLKNHALYQQWNSNRFFSTILWCYLEGGVLDRIMTITRHRPHPEPYLKSDRSLFFRTNDEPYTEPDFHSISRDTPKTSIQPLTMLIISGVVAVFFILGMKLYKRRIHIINKVRIEGDGLYYDIRGNIIENA</sequence>
<name>A0A0C2MQF3_THEKT</name>
<keyword evidence="1" id="KW-1133">Transmembrane helix</keyword>
<protein>
    <submittedName>
        <fullName evidence="2">Uncharacterized protein</fullName>
    </submittedName>
</protein>